<evidence type="ECO:0000259" key="2">
    <source>
        <dbReference type="Pfam" id="PF14534"/>
    </source>
</evidence>
<organism evidence="3 4">
    <name type="scientific">Spirosoma taeanense</name>
    <dbReference type="NCBI Taxonomy" id="2735870"/>
    <lineage>
        <taxon>Bacteria</taxon>
        <taxon>Pseudomonadati</taxon>
        <taxon>Bacteroidota</taxon>
        <taxon>Cytophagia</taxon>
        <taxon>Cytophagales</taxon>
        <taxon>Cytophagaceae</taxon>
        <taxon>Spirosoma</taxon>
    </lineage>
</organism>
<evidence type="ECO:0000313" key="3">
    <source>
        <dbReference type="EMBL" id="QJW89561.1"/>
    </source>
</evidence>
<evidence type="ECO:0000256" key="1">
    <source>
        <dbReference type="SAM" id="SignalP"/>
    </source>
</evidence>
<accession>A0A6M5Y8I3</accession>
<dbReference type="InterPro" id="IPR027843">
    <property type="entry name" value="DUF4440"/>
</dbReference>
<feature type="signal peptide" evidence="1">
    <location>
        <begin position="1"/>
        <end position="18"/>
    </location>
</feature>
<proteinExistence type="predicted"/>
<keyword evidence="4" id="KW-1185">Reference proteome</keyword>
<dbReference type="InterPro" id="IPR032710">
    <property type="entry name" value="NTF2-like_dom_sf"/>
</dbReference>
<dbReference type="AlphaFoldDB" id="A0A6M5Y8I3"/>
<sequence>MKSFLTLCLLFSASFAYAQAVSTSAGATKAAKNKPGTTAAVSLSSSASTSTADEKAIANAERHRFNAQVNKDYAVLNQLLADDLVYTHSHGGTDTKQSYIQSIRDGKSQYDAIDILEQKIRVYGNTAVVNGICMIKATNNGESINTRLRYTDVYVRNGSQWQMVTWQSLRLAQ</sequence>
<name>A0A6M5Y8I3_9BACT</name>
<dbReference type="RefSeq" id="WP_171739400.1">
    <property type="nucleotide sequence ID" value="NZ_CP053435.1"/>
</dbReference>
<evidence type="ECO:0000313" key="4">
    <source>
        <dbReference type="Proteomes" id="UP000502756"/>
    </source>
</evidence>
<feature type="domain" description="DUF4440" evidence="2">
    <location>
        <begin position="57"/>
        <end position="163"/>
    </location>
</feature>
<dbReference type="KEGG" id="stae:HNV11_09295"/>
<reference evidence="3 4" key="1">
    <citation type="submission" date="2020-05" db="EMBL/GenBank/DDBJ databases">
        <title>Genome sequencing of Spirosoma sp. TS118.</title>
        <authorList>
            <person name="Lee J.-H."/>
            <person name="Jeong S."/>
            <person name="Zhao L."/>
            <person name="Jung J.-H."/>
            <person name="Kim M.-K."/>
            <person name="Lim S."/>
        </authorList>
    </citation>
    <scope>NUCLEOTIDE SEQUENCE [LARGE SCALE GENOMIC DNA]</scope>
    <source>
        <strain evidence="3 4">TS118</strain>
    </source>
</reference>
<feature type="chain" id="PRO_5026894411" evidence="1">
    <location>
        <begin position="19"/>
        <end position="173"/>
    </location>
</feature>
<gene>
    <name evidence="3" type="ORF">HNV11_09295</name>
</gene>
<dbReference type="Proteomes" id="UP000502756">
    <property type="component" value="Chromosome"/>
</dbReference>
<protein>
    <submittedName>
        <fullName evidence="3">Nuclear transport factor 2 family protein</fullName>
    </submittedName>
</protein>
<dbReference type="SUPFAM" id="SSF54427">
    <property type="entry name" value="NTF2-like"/>
    <property type="match status" value="1"/>
</dbReference>
<dbReference type="Pfam" id="PF14534">
    <property type="entry name" value="DUF4440"/>
    <property type="match status" value="1"/>
</dbReference>
<dbReference type="EMBL" id="CP053435">
    <property type="protein sequence ID" value="QJW89561.1"/>
    <property type="molecule type" value="Genomic_DNA"/>
</dbReference>
<dbReference type="Gene3D" id="3.10.450.50">
    <property type="match status" value="1"/>
</dbReference>
<keyword evidence="1" id="KW-0732">Signal</keyword>